<dbReference type="Gene3D" id="3.40.50.620">
    <property type="entry name" value="HUPs"/>
    <property type="match status" value="2"/>
</dbReference>
<evidence type="ECO:0000256" key="7">
    <source>
        <dbReference type="ARBA" id="ARBA00022917"/>
    </source>
</evidence>
<dbReference type="InterPro" id="IPR013155">
    <property type="entry name" value="M/V/L/I-tRNA-synth_anticd-bd"/>
</dbReference>
<comment type="subcellular location">
    <subcellularLocation>
        <location evidence="1">Cytoplasm</location>
    </subcellularLocation>
</comment>
<comment type="catalytic activity">
    <reaction evidence="10">
        <text>tRNA(Val) + L-valine + ATP = L-valyl-tRNA(Val) + AMP + diphosphate</text>
        <dbReference type="Rhea" id="RHEA:10704"/>
        <dbReference type="Rhea" id="RHEA-COMP:9672"/>
        <dbReference type="Rhea" id="RHEA-COMP:9708"/>
        <dbReference type="ChEBI" id="CHEBI:30616"/>
        <dbReference type="ChEBI" id="CHEBI:33019"/>
        <dbReference type="ChEBI" id="CHEBI:57762"/>
        <dbReference type="ChEBI" id="CHEBI:78442"/>
        <dbReference type="ChEBI" id="CHEBI:78537"/>
        <dbReference type="ChEBI" id="CHEBI:456215"/>
        <dbReference type="EC" id="6.1.1.9"/>
    </reaction>
</comment>
<proteinExistence type="inferred from homology"/>
<dbReference type="Proteomes" id="UP000332487">
    <property type="component" value="Unassembled WGS sequence"/>
</dbReference>
<gene>
    <name evidence="16" type="ORF">UNLARM2_0183</name>
</gene>
<name>C7DGI1_MICA2</name>
<reference evidence="16 17" key="1">
    <citation type="journal article" date="2009" name="Genome Biol.">
        <title>Community-wide analysis of microbial genome sequence signatures.</title>
        <authorList>
            <person name="Dick G.J."/>
            <person name="Andersson A.F."/>
            <person name="Baker B.J."/>
            <person name="Simmons S.L."/>
            <person name="Thomas B.C."/>
            <person name="Yelton A.P."/>
            <person name="Banfield J.F."/>
        </authorList>
    </citation>
    <scope>NUCLEOTIDE SEQUENCE [LARGE SCALE GENOMIC DNA]</scope>
    <source>
        <strain evidence="16">ARMAN-2</strain>
    </source>
</reference>
<keyword evidence="7" id="KW-0648">Protein biosynthesis</keyword>
<evidence type="ECO:0000256" key="11">
    <source>
        <dbReference type="ARBA" id="ARBA00055630"/>
    </source>
</evidence>
<evidence type="ECO:0000256" key="2">
    <source>
        <dbReference type="ARBA" id="ARBA00013169"/>
    </source>
</evidence>
<evidence type="ECO:0000256" key="6">
    <source>
        <dbReference type="ARBA" id="ARBA00022840"/>
    </source>
</evidence>
<dbReference type="InterPro" id="IPR009008">
    <property type="entry name" value="Val/Leu/Ile-tRNA-synth_edit"/>
</dbReference>
<dbReference type="InterPro" id="IPR014729">
    <property type="entry name" value="Rossmann-like_a/b/a_fold"/>
</dbReference>
<dbReference type="SUPFAM" id="SSF52374">
    <property type="entry name" value="Nucleotidylyl transferase"/>
    <property type="match status" value="1"/>
</dbReference>
<dbReference type="PANTHER" id="PTHR11946:SF93">
    <property type="entry name" value="VALINE--TRNA LIGASE, CHLOROPLASTIC_MITOCHONDRIAL 2"/>
    <property type="match status" value="1"/>
</dbReference>
<dbReference type="Pfam" id="PF08264">
    <property type="entry name" value="Anticodon_1"/>
    <property type="match status" value="1"/>
</dbReference>
<evidence type="ECO:0000259" key="15">
    <source>
        <dbReference type="Pfam" id="PF08264"/>
    </source>
</evidence>
<dbReference type="GO" id="GO:0005524">
    <property type="term" value="F:ATP binding"/>
    <property type="evidence" value="ECO:0007669"/>
    <property type="project" value="UniProtKB-KW"/>
</dbReference>
<dbReference type="FunFam" id="3.40.50.620:FF:000192">
    <property type="entry name" value="Valine--tRNA ligase"/>
    <property type="match status" value="1"/>
</dbReference>
<evidence type="ECO:0000256" key="1">
    <source>
        <dbReference type="ARBA" id="ARBA00004496"/>
    </source>
</evidence>
<dbReference type="SUPFAM" id="SSF50677">
    <property type="entry name" value="ValRS/IleRS/LeuRS editing domain"/>
    <property type="match status" value="1"/>
</dbReference>
<organism evidence="16 17">
    <name type="scientific">Candidatus Micrarchaeum acidiphilum ARMAN-2</name>
    <dbReference type="NCBI Taxonomy" id="425595"/>
    <lineage>
        <taxon>Archaea</taxon>
        <taxon>Candidatus Micrarchaeota</taxon>
        <taxon>Candidatus Micrarchaeia</taxon>
        <taxon>Candidatus Micrarchaeales</taxon>
        <taxon>Candidatus Micrarchaeaceae</taxon>
        <taxon>Candidatus Micrarchaeum</taxon>
    </lineage>
</organism>
<dbReference type="Gene3D" id="1.10.730.10">
    <property type="entry name" value="Isoleucyl-tRNA Synthetase, Domain 1"/>
    <property type="match status" value="1"/>
</dbReference>
<dbReference type="InterPro" id="IPR009080">
    <property type="entry name" value="tRNAsynth_Ia_anticodon-bd"/>
</dbReference>
<evidence type="ECO:0000256" key="9">
    <source>
        <dbReference type="ARBA" id="ARBA00024407"/>
    </source>
</evidence>
<dbReference type="GO" id="GO:0002161">
    <property type="term" value="F:aminoacyl-tRNA deacylase activity"/>
    <property type="evidence" value="ECO:0007669"/>
    <property type="project" value="InterPro"/>
</dbReference>
<evidence type="ECO:0000256" key="13">
    <source>
        <dbReference type="NCBIfam" id="TIGR00422"/>
    </source>
</evidence>
<evidence type="ECO:0000259" key="14">
    <source>
        <dbReference type="Pfam" id="PF00133"/>
    </source>
</evidence>
<evidence type="ECO:0000256" key="10">
    <source>
        <dbReference type="ARBA" id="ARBA00047552"/>
    </source>
</evidence>
<dbReference type="CDD" id="cd07962">
    <property type="entry name" value="Anticodon_Ia_Val"/>
    <property type="match status" value="1"/>
</dbReference>
<dbReference type="NCBIfam" id="TIGR00422">
    <property type="entry name" value="valS"/>
    <property type="match status" value="1"/>
</dbReference>
<evidence type="ECO:0000256" key="12">
    <source>
        <dbReference type="ARBA" id="ARBA00061452"/>
    </source>
</evidence>
<dbReference type="PRINTS" id="PR00986">
    <property type="entry name" value="TRNASYNTHVAL"/>
</dbReference>
<dbReference type="Pfam" id="PF00133">
    <property type="entry name" value="tRNA-synt_1"/>
    <property type="match status" value="1"/>
</dbReference>
<dbReference type="PANTHER" id="PTHR11946">
    <property type="entry name" value="VALYL-TRNA SYNTHETASES"/>
    <property type="match status" value="1"/>
</dbReference>
<dbReference type="InterPro" id="IPR002303">
    <property type="entry name" value="Valyl-tRNA_ligase"/>
</dbReference>
<dbReference type="EMBL" id="GG697238">
    <property type="protein sequence ID" value="EET90328.1"/>
    <property type="molecule type" value="Genomic_DNA"/>
</dbReference>
<evidence type="ECO:0000313" key="16">
    <source>
        <dbReference type="EMBL" id="EET90328.1"/>
    </source>
</evidence>
<dbReference type="EC" id="6.1.1.9" evidence="2 13"/>
<dbReference type="InterPro" id="IPR002300">
    <property type="entry name" value="aa-tRNA-synth_Ia"/>
</dbReference>
<accession>C7DGI1</accession>
<keyword evidence="5" id="KW-0547">Nucleotide-binding</keyword>
<keyword evidence="17" id="KW-1185">Reference proteome</keyword>
<reference evidence="16 17" key="2">
    <citation type="journal article" date="2010" name="Proc. Natl. Acad. Sci. U.S.A.">
        <title>Enigmatic, ultrasmall, uncultivated Archaea.</title>
        <authorList>
            <person name="Baker B.J."/>
            <person name="Comolli L.R."/>
            <person name="Dick G.J."/>
            <person name="Hauser L.J."/>
            <person name="Hyatt D."/>
            <person name="Dill B.D."/>
            <person name="Land M.L."/>
            <person name="Verberkmoes N.C."/>
            <person name="Hettich R.L."/>
            <person name="Banfield J.F."/>
        </authorList>
    </citation>
    <scope>NUCLEOTIDE SEQUENCE [LARGE SCALE GENOMIC DNA]</scope>
    <source>
        <strain evidence="16">ARMAN-2</strain>
    </source>
</reference>
<keyword evidence="4" id="KW-0436">Ligase</keyword>
<sequence length="813" mass="93082">MYDSSLEQKWNGYWREHNMFLFEDENRSKPLYVIDTPPPNTNGDLHMGQAFWISYIDAIARYKRMKGFNVLYPQGWDTQGFPVELQVEKQYGKITNQKDFYDRCVEFANKNIQKMKAQMIELGASFDERYEYITMSPEYRKKIQLSLLLMHDKKMLYRANHPVEWCPHCKSSISREEVEEKENTTNLNHVRFELRGKEEGKSIVIATTRPELLHACVAVAVNPSDERYAGLVGKTAAVPIFGRAVPIISDESIEKDFGTGAEMVCTFGDKNDVLMFYKHKLEFIDSIDESGRLKNAGKFDSMTITEARAAILDHLAETGSLLKKESIKNVVKIHDKCATPIEFISSMQWFIKTKEFAVKIKETAKEIKWIPDFTIQRLFDWCDYIEWDWNISRNRVFGTPIPFWYCSDCGYIIPASRDSLPIDPKVQPSPESKCPSCGSNNIQGEEKTCDVWVDSSITPLIIAGWPENKDLMNRAFPASIRIQGTDIIRTWAFYTIFRTSILGGDKPFEAIITSGMIQGTDGREMHKSFGNGVDPKDLIAKYSIDSVRLWAALSGNIGKDKRFSYEDIEFAKSFIIKLYNSSLFIKKILAENKLPEKEPHGHFGVFDLWILNRLNDVVAQVDKAYSEYDLYQAMNAAIAFYWHEFCDYYIENVKYRVYSEDKKIEGSKEAAIFTLYHVMNVMLRVLAPVMPHAAEEINAMFSGSSIFLSEFPKSGQMQEPSGYVINGLIFKSSTIELDYSNAGKLLNDIIADVRKAKSAAKLALNYKVKIININLPKEYYSVVSLAENELKEICKADKVSLQQSENYSVSISE</sequence>
<evidence type="ECO:0000313" key="17">
    <source>
        <dbReference type="Proteomes" id="UP000332487"/>
    </source>
</evidence>
<evidence type="ECO:0000256" key="4">
    <source>
        <dbReference type="ARBA" id="ARBA00022598"/>
    </source>
</evidence>
<feature type="domain" description="Aminoacyl-tRNA synthetase class Ia" evidence="14">
    <location>
        <begin position="11"/>
        <end position="563"/>
    </location>
</feature>
<evidence type="ECO:0000256" key="5">
    <source>
        <dbReference type="ARBA" id="ARBA00022741"/>
    </source>
</evidence>
<keyword evidence="8" id="KW-0030">Aminoacyl-tRNA synthetase</keyword>
<dbReference type="SUPFAM" id="SSF47323">
    <property type="entry name" value="Anticodon-binding domain of a subclass of class I aminoacyl-tRNA synthetases"/>
    <property type="match status" value="1"/>
</dbReference>
<dbReference type="GO" id="GO:0005829">
    <property type="term" value="C:cytosol"/>
    <property type="evidence" value="ECO:0007669"/>
    <property type="project" value="TreeGrafter"/>
</dbReference>
<comment type="similarity">
    <text evidence="12">Belongs to the class-I aminoacyl-tRNA synthetase family. ValS type 2 subfamily.</text>
</comment>
<evidence type="ECO:0000256" key="3">
    <source>
        <dbReference type="ARBA" id="ARBA00022490"/>
    </source>
</evidence>
<comment type="function">
    <text evidence="11">Catalyzes the attachment of valine to tRNA(Val). As ValRS can inadvertently accommodate and process structurally similar amino acids such as threonine, to avoid such errors, it has a 'posttransfer' editing activity that hydrolyzes mischarged Thr-tRNA(Val) in a tRNA-dependent manner.</text>
</comment>
<keyword evidence="3" id="KW-0963">Cytoplasm</keyword>
<dbReference type="NCBIfam" id="NF009687">
    <property type="entry name" value="PRK13208.1"/>
    <property type="match status" value="1"/>
</dbReference>
<dbReference type="AlphaFoldDB" id="C7DGI1"/>
<evidence type="ECO:0000256" key="8">
    <source>
        <dbReference type="ARBA" id="ARBA00023146"/>
    </source>
</evidence>
<dbReference type="GO" id="GO:0006438">
    <property type="term" value="P:valyl-tRNA aminoacylation"/>
    <property type="evidence" value="ECO:0007669"/>
    <property type="project" value="UniProtKB-UniRule"/>
</dbReference>
<keyword evidence="6" id="KW-0067">ATP-binding</keyword>
<dbReference type="GO" id="GO:0004832">
    <property type="term" value="F:valine-tRNA ligase activity"/>
    <property type="evidence" value="ECO:0007669"/>
    <property type="project" value="UniProtKB-UniRule"/>
</dbReference>
<protein>
    <recommendedName>
        <fullName evidence="9 13">Valine--tRNA ligase</fullName>
        <ecNumber evidence="2 13">6.1.1.9</ecNumber>
    </recommendedName>
</protein>
<feature type="domain" description="Methionyl/Valyl/Leucyl/Isoleucyl-tRNA synthetase anticodon-binding" evidence="15">
    <location>
        <begin position="607"/>
        <end position="770"/>
    </location>
</feature>
<dbReference type="InterPro" id="IPR033705">
    <property type="entry name" value="Anticodon_Ia_Val"/>
</dbReference>